<organism evidence="1">
    <name type="scientific">marine metagenome</name>
    <dbReference type="NCBI Taxonomy" id="408172"/>
    <lineage>
        <taxon>unclassified sequences</taxon>
        <taxon>metagenomes</taxon>
        <taxon>ecological metagenomes</taxon>
    </lineage>
</organism>
<dbReference type="EMBL" id="UINC01016809">
    <property type="protein sequence ID" value="SVA69712.1"/>
    <property type="molecule type" value="Genomic_DNA"/>
</dbReference>
<gene>
    <name evidence="1" type="ORF">METZ01_LOCUS122566</name>
</gene>
<sequence>MMHMILKAYDIHFFIELILPQYRYGIKGENKR</sequence>
<reference evidence="1" key="1">
    <citation type="submission" date="2018-05" db="EMBL/GenBank/DDBJ databases">
        <authorList>
            <person name="Lanie J.A."/>
            <person name="Ng W.-L."/>
            <person name="Kazmierczak K.M."/>
            <person name="Andrzejewski T.M."/>
            <person name="Davidsen T.M."/>
            <person name="Wayne K.J."/>
            <person name="Tettelin H."/>
            <person name="Glass J.I."/>
            <person name="Rusch D."/>
            <person name="Podicherti R."/>
            <person name="Tsui H.-C.T."/>
            <person name="Winkler M.E."/>
        </authorList>
    </citation>
    <scope>NUCLEOTIDE SEQUENCE</scope>
</reference>
<accession>A0A381XZ45</accession>
<feature type="non-terminal residue" evidence="1">
    <location>
        <position position="32"/>
    </location>
</feature>
<dbReference type="AlphaFoldDB" id="A0A381XZ45"/>
<proteinExistence type="predicted"/>
<evidence type="ECO:0000313" key="1">
    <source>
        <dbReference type="EMBL" id="SVA69712.1"/>
    </source>
</evidence>
<protein>
    <submittedName>
        <fullName evidence="1">Uncharacterized protein</fullName>
    </submittedName>
</protein>
<name>A0A381XZ45_9ZZZZ</name>